<feature type="compositionally biased region" description="Basic and acidic residues" evidence="4">
    <location>
        <begin position="314"/>
        <end position="326"/>
    </location>
</feature>
<protein>
    <submittedName>
        <fullName evidence="7">Nitrate ABC transporter substrate-binding protein</fullName>
    </submittedName>
</protein>
<dbReference type="Pfam" id="PF09084">
    <property type="entry name" value="NMT1"/>
    <property type="match status" value="1"/>
</dbReference>
<evidence type="ECO:0000313" key="7">
    <source>
        <dbReference type="EMBL" id="KAA0940304.1"/>
    </source>
</evidence>
<accession>A0A5B0BDV2</accession>
<proteinExistence type="inferred from homology"/>
<dbReference type="RefSeq" id="WP_149510977.1">
    <property type="nucleotide sequence ID" value="NZ_VDFC01000029.1"/>
</dbReference>
<feature type="region of interest" description="Disordered" evidence="4">
    <location>
        <begin position="307"/>
        <end position="326"/>
    </location>
</feature>
<evidence type="ECO:0000259" key="6">
    <source>
        <dbReference type="Pfam" id="PF09084"/>
    </source>
</evidence>
<evidence type="ECO:0000313" key="8">
    <source>
        <dbReference type="Proteomes" id="UP000324965"/>
    </source>
</evidence>
<name>A0A5B0BDV2_9ACTN</name>
<dbReference type="InterPro" id="IPR015168">
    <property type="entry name" value="SsuA/THI5"/>
</dbReference>
<dbReference type="SUPFAM" id="SSF53850">
    <property type="entry name" value="Periplasmic binding protein-like II"/>
    <property type="match status" value="1"/>
</dbReference>
<dbReference type="AlphaFoldDB" id="A0A5B0BDV2"/>
<comment type="caution">
    <text evidence="7">The sequence shown here is derived from an EMBL/GenBank/DDBJ whole genome shotgun (WGS) entry which is preliminary data.</text>
</comment>
<evidence type="ECO:0000256" key="2">
    <source>
        <dbReference type="ARBA" id="ARBA00010742"/>
    </source>
</evidence>
<evidence type="ECO:0000256" key="5">
    <source>
        <dbReference type="SAM" id="SignalP"/>
    </source>
</evidence>
<organism evidence="7 8">
    <name type="scientific">Streptomyces apricus</name>
    <dbReference type="NCBI Taxonomy" id="1828112"/>
    <lineage>
        <taxon>Bacteria</taxon>
        <taxon>Bacillati</taxon>
        <taxon>Actinomycetota</taxon>
        <taxon>Actinomycetes</taxon>
        <taxon>Kitasatosporales</taxon>
        <taxon>Streptomycetaceae</taxon>
        <taxon>Streptomyces</taxon>
    </lineage>
</organism>
<feature type="chain" id="PRO_5038383723" evidence="5">
    <location>
        <begin position="20"/>
        <end position="326"/>
    </location>
</feature>
<evidence type="ECO:0000256" key="3">
    <source>
        <dbReference type="ARBA" id="ARBA00022729"/>
    </source>
</evidence>
<feature type="domain" description="SsuA/THI5-like" evidence="6">
    <location>
        <begin position="53"/>
        <end position="269"/>
    </location>
</feature>
<comment type="similarity">
    <text evidence="2">Belongs to the bacterial solute-binding protein SsuA/TauA family.</text>
</comment>
<sequence>MRRLLIGLVTGATVVAATACGSSGSSGSDDDKGKASGGGGTTTVKVGVIPIIDVAPLYLGQKKGFYSERGIKLSLTSAQGGAAIVPGVVSGQFDFGFSNMTSLLTAQSKNVPVKAVVNGVASTGKEGADFAELAVKKGSPLKSAKDVEGKKVAANTLKNICDTSTRESVRKDGGDPSKVEFVEMPFDQMPAALEGGRVDAACVVEPALASIKAEGGTSIASLFYDVSPDLTVAMYFTSQQYAQKSPETVKKFQEATAESLEYADSHPEEVREIIGTYTKIPQPLVKSLVLPRWPAEPDRPSIERLAELGQQDGLFEKAPDLDKLLP</sequence>
<reference evidence="7 8" key="1">
    <citation type="submission" date="2019-05" db="EMBL/GenBank/DDBJ databases">
        <authorList>
            <person name="Hariharan J."/>
            <person name="Choudoir M.J."/>
            <person name="Diebold P."/>
            <person name="Panke-Buisse K."/>
            <person name="Buckley D.H."/>
        </authorList>
    </citation>
    <scope>NUCLEOTIDE SEQUENCE [LARGE SCALE GENOMIC DNA]</scope>
    <source>
        <strain evidence="7 8">SUN51</strain>
    </source>
</reference>
<keyword evidence="3 5" id="KW-0732">Signal</keyword>
<dbReference type="PANTHER" id="PTHR30024:SF47">
    <property type="entry name" value="TAURINE-BINDING PERIPLASMIC PROTEIN"/>
    <property type="match status" value="1"/>
</dbReference>
<dbReference type="PROSITE" id="PS51257">
    <property type="entry name" value="PROKAR_LIPOPROTEIN"/>
    <property type="match status" value="1"/>
</dbReference>
<gene>
    <name evidence="7" type="ORF">FGF04_10295</name>
</gene>
<dbReference type="PANTHER" id="PTHR30024">
    <property type="entry name" value="ALIPHATIC SULFONATES-BINDING PROTEIN-RELATED"/>
    <property type="match status" value="1"/>
</dbReference>
<dbReference type="OrthoDB" id="8877897at2"/>
<dbReference type="Gene3D" id="3.40.190.10">
    <property type="entry name" value="Periplasmic binding protein-like II"/>
    <property type="match status" value="2"/>
</dbReference>
<feature type="signal peptide" evidence="5">
    <location>
        <begin position="1"/>
        <end position="19"/>
    </location>
</feature>
<dbReference type="EMBL" id="VDFC01000029">
    <property type="protein sequence ID" value="KAA0940304.1"/>
    <property type="molecule type" value="Genomic_DNA"/>
</dbReference>
<dbReference type="Proteomes" id="UP000324965">
    <property type="component" value="Unassembled WGS sequence"/>
</dbReference>
<keyword evidence="8" id="KW-1185">Reference proteome</keyword>
<comment type="subcellular location">
    <subcellularLocation>
        <location evidence="1">Periplasm</location>
    </subcellularLocation>
</comment>
<evidence type="ECO:0000256" key="1">
    <source>
        <dbReference type="ARBA" id="ARBA00004418"/>
    </source>
</evidence>
<dbReference type="GO" id="GO:0042597">
    <property type="term" value="C:periplasmic space"/>
    <property type="evidence" value="ECO:0007669"/>
    <property type="project" value="UniProtKB-SubCell"/>
</dbReference>
<evidence type="ECO:0000256" key="4">
    <source>
        <dbReference type="SAM" id="MobiDB-lite"/>
    </source>
</evidence>